<dbReference type="InterPro" id="IPR002686">
    <property type="entry name" value="Transposase_17"/>
</dbReference>
<dbReference type="InterPro" id="IPR036515">
    <property type="entry name" value="Transposase_17_sf"/>
</dbReference>
<dbReference type="GO" id="GO:0004803">
    <property type="term" value="F:transposase activity"/>
    <property type="evidence" value="ECO:0007669"/>
    <property type="project" value="InterPro"/>
</dbReference>
<evidence type="ECO:0000313" key="2">
    <source>
        <dbReference type="EMBL" id="RKQ29270.1"/>
    </source>
</evidence>
<dbReference type="GO" id="GO:0003677">
    <property type="term" value="F:DNA binding"/>
    <property type="evidence" value="ECO:0007669"/>
    <property type="project" value="InterPro"/>
</dbReference>
<dbReference type="AlphaFoldDB" id="A0A494ZT45"/>
<dbReference type="PANTHER" id="PTHR34322">
    <property type="entry name" value="TRANSPOSASE, Y1_TNP DOMAIN-CONTAINING"/>
    <property type="match status" value="1"/>
</dbReference>
<evidence type="ECO:0000313" key="3">
    <source>
        <dbReference type="Proteomes" id="UP000269301"/>
    </source>
</evidence>
<dbReference type="GO" id="GO:0006313">
    <property type="term" value="P:DNA transposition"/>
    <property type="evidence" value="ECO:0007669"/>
    <property type="project" value="InterPro"/>
</dbReference>
<comment type="caution">
    <text evidence="2">The sequence shown here is derived from an EMBL/GenBank/DDBJ whole genome shotgun (WGS) entry which is preliminary data.</text>
</comment>
<accession>A0A494ZT45</accession>
<gene>
    <name evidence="2" type="ORF">D8M06_17990</name>
</gene>
<dbReference type="EMBL" id="RBZP01000025">
    <property type="protein sequence ID" value="RKQ29270.1"/>
    <property type="molecule type" value="Genomic_DNA"/>
</dbReference>
<feature type="domain" description="Transposase IS200-like" evidence="1">
    <location>
        <begin position="9"/>
        <end position="123"/>
    </location>
</feature>
<dbReference type="Pfam" id="PF01797">
    <property type="entry name" value="Y1_Tnp"/>
    <property type="match status" value="1"/>
</dbReference>
<dbReference type="SUPFAM" id="SSF143422">
    <property type="entry name" value="Transposase IS200-like"/>
    <property type="match status" value="1"/>
</dbReference>
<name>A0A494ZT45_9BACI</name>
<dbReference type="Proteomes" id="UP000269301">
    <property type="component" value="Unassembled WGS sequence"/>
</dbReference>
<proteinExistence type="predicted"/>
<keyword evidence="3" id="KW-1185">Reference proteome</keyword>
<dbReference type="RefSeq" id="WP_121205972.1">
    <property type="nucleotide sequence ID" value="NZ_RBZP01000025.1"/>
</dbReference>
<dbReference type="Gene3D" id="3.30.70.1290">
    <property type="entry name" value="Transposase IS200-like"/>
    <property type="match status" value="1"/>
</dbReference>
<evidence type="ECO:0000259" key="1">
    <source>
        <dbReference type="SMART" id="SM01321"/>
    </source>
</evidence>
<dbReference type="OrthoDB" id="9788881at2"/>
<dbReference type="SMART" id="SM01321">
    <property type="entry name" value="Y1_Tnp"/>
    <property type="match status" value="1"/>
</dbReference>
<protein>
    <submittedName>
        <fullName evidence="2">Transposase</fullName>
    </submittedName>
</protein>
<organism evidence="2 3">
    <name type="scientific">Oceanobacillus halophilus</name>
    <dbReference type="NCBI Taxonomy" id="930130"/>
    <lineage>
        <taxon>Bacteria</taxon>
        <taxon>Bacillati</taxon>
        <taxon>Bacillota</taxon>
        <taxon>Bacilli</taxon>
        <taxon>Bacillales</taxon>
        <taxon>Bacillaceae</taxon>
        <taxon>Oceanobacillus</taxon>
    </lineage>
</organism>
<dbReference type="PANTHER" id="PTHR34322:SF2">
    <property type="entry name" value="TRANSPOSASE IS200-LIKE DOMAIN-CONTAINING PROTEIN"/>
    <property type="match status" value="1"/>
</dbReference>
<reference evidence="2 3" key="1">
    <citation type="journal article" date="2016" name="Int. J. Syst. Evol. Microbiol.">
        <title>Oceanobacillus halophilus sp. nov., a novel moderately halophilic bacterium from a hypersaline lake.</title>
        <authorList>
            <person name="Amoozegar M.A."/>
            <person name="Bagheri M."/>
            <person name="Makhdoumi A."/>
            <person name="Nikou M.M."/>
            <person name="Fazeli S.A.S."/>
            <person name="Schumann P."/>
            <person name="Sproer C."/>
            <person name="Sanchez-Porro C."/>
            <person name="Ventosa A."/>
        </authorList>
    </citation>
    <scope>NUCLEOTIDE SEQUENCE [LARGE SCALE GENOMIC DNA]</scope>
    <source>
        <strain evidence="2 3">DSM 23996</strain>
    </source>
</reference>
<sequence>MSRKPRRKSRSGIYHIMLRGINRQTIFEDDVDKRRFLETLLKYKPVCNYQIYSYCLMDNHVHLLMKETDESISVAIKRISSSYVYWYNQKYERTGHLFQERFKAEVVENPISFLTVLRYIHQNPMKAGLAKSVFESKWTSFYEYIHQANIVDIDFALQLFSTDRRKAIKLYAEHAQQTNDDQCLEDTVILRRSDREVMEYLYELGIPNKNTLQQLDKRERNKILIRLTALEGVSLRQIARITGVSKSVIHRVGRRDRFLVPK</sequence>